<evidence type="ECO:0000256" key="2">
    <source>
        <dbReference type="PROSITE-ProRule" id="PRU00169"/>
    </source>
</evidence>
<organism evidence="4">
    <name type="scientific">Cryptomonas curvata</name>
    <dbReference type="NCBI Taxonomy" id="233186"/>
    <lineage>
        <taxon>Eukaryota</taxon>
        <taxon>Cryptophyceae</taxon>
        <taxon>Cryptomonadales</taxon>
        <taxon>Cryptomonadaceae</taxon>
        <taxon>Cryptomonas</taxon>
    </lineage>
</organism>
<dbReference type="PROSITE" id="PS50110">
    <property type="entry name" value="RESPONSE_REGULATORY"/>
    <property type="match status" value="1"/>
</dbReference>
<evidence type="ECO:0000259" key="3">
    <source>
        <dbReference type="PROSITE" id="PS50110"/>
    </source>
</evidence>
<keyword evidence="1 2" id="KW-0597">Phosphoprotein</keyword>
<dbReference type="InterPro" id="IPR001789">
    <property type="entry name" value="Sig_transdc_resp-reg_receiver"/>
</dbReference>
<keyword evidence="4" id="KW-0934">Plastid</keyword>
<dbReference type="Pfam" id="PF00072">
    <property type="entry name" value="Response_reg"/>
    <property type="match status" value="1"/>
</dbReference>
<dbReference type="GO" id="GO:0000160">
    <property type="term" value="P:phosphorelay signal transduction system"/>
    <property type="evidence" value="ECO:0007669"/>
    <property type="project" value="InterPro"/>
</dbReference>
<dbReference type="SUPFAM" id="SSF52172">
    <property type="entry name" value="CheY-like"/>
    <property type="match status" value="1"/>
</dbReference>
<dbReference type="InterPro" id="IPR011006">
    <property type="entry name" value="CheY-like_superfamily"/>
</dbReference>
<protein>
    <submittedName>
        <fullName evidence="4">TctD-like protein</fullName>
    </submittedName>
</protein>
<evidence type="ECO:0000256" key="1">
    <source>
        <dbReference type="ARBA" id="ARBA00022553"/>
    </source>
</evidence>
<dbReference type="AlphaFoldDB" id="A0A222AH58"/>
<dbReference type="Gene3D" id="3.40.50.2300">
    <property type="match status" value="1"/>
</dbReference>
<dbReference type="EMBL" id="KY856939">
    <property type="protein sequence ID" value="ASO75711.1"/>
    <property type="molecule type" value="Genomic_DNA"/>
</dbReference>
<dbReference type="RefSeq" id="YP_009420223.1">
    <property type="nucleotide sequence ID" value="NC_035720.1"/>
</dbReference>
<feature type="modified residue" description="4-aspartylphosphate" evidence="2">
    <location>
        <position position="31"/>
    </location>
</feature>
<dbReference type="PANTHER" id="PTHR44591:SF3">
    <property type="entry name" value="RESPONSE REGULATORY DOMAIN-CONTAINING PROTEIN"/>
    <property type="match status" value="1"/>
</dbReference>
<gene>
    <name evidence="4" type="primary">ycf29</name>
</gene>
<dbReference type="PANTHER" id="PTHR44591">
    <property type="entry name" value="STRESS RESPONSE REGULATOR PROTEIN 1"/>
    <property type="match status" value="1"/>
</dbReference>
<reference evidence="4" key="1">
    <citation type="journal article" date="2017" name="Genome Biol. Evol.">
        <title>Evolutionary Dynamics of Cryptophyte Plastid Genomes.</title>
        <authorList>
            <person name="Kim J.I."/>
            <person name="Moore C.E."/>
            <person name="Archibald J.M."/>
            <person name="Bhattacharya D."/>
            <person name="Yi G."/>
            <person name="Yoon H.S."/>
            <person name="Shin W."/>
        </authorList>
    </citation>
    <scope>NUCLEOTIDE SEQUENCE</scope>
    <source>
        <strain evidence="4">CNUKR</strain>
    </source>
</reference>
<evidence type="ECO:0000313" key="4">
    <source>
        <dbReference type="EMBL" id="ASO75711.1"/>
    </source>
</evidence>
<name>A0A222AH58_9CRYP</name>
<feature type="domain" description="Response regulatory" evidence="3">
    <location>
        <begin position="1"/>
        <end position="83"/>
    </location>
</feature>
<dbReference type="GeneID" id="33909963"/>
<accession>A0A222AH58</accession>
<sequence>MIKNISVVTTSQIEVALSLLQTNLPDCIVIDTAMKSNIGFQFIHEIKKDGQFKYIPFILLTTKGLTEDRIRGYDLGCSAYILN</sequence>
<geneLocation type="plastid" evidence="4"/>
<proteinExistence type="predicted"/>
<dbReference type="InterPro" id="IPR050595">
    <property type="entry name" value="Bact_response_regulator"/>
</dbReference>